<keyword evidence="1" id="KW-0175">Coiled coil</keyword>
<comment type="caution">
    <text evidence="2">The sequence shown here is derived from an EMBL/GenBank/DDBJ whole genome shotgun (WGS) entry which is preliminary data.</text>
</comment>
<feature type="coiled-coil region" evidence="1">
    <location>
        <begin position="37"/>
        <end position="64"/>
    </location>
</feature>
<accession>A0ABC8QFX7</accession>
<evidence type="ECO:0000313" key="2">
    <source>
        <dbReference type="EMBL" id="CAJ0791677.1"/>
    </source>
</evidence>
<reference evidence="2 3" key="1">
    <citation type="submission" date="2023-07" db="EMBL/GenBank/DDBJ databases">
        <authorList>
            <person name="Peeters C."/>
        </authorList>
    </citation>
    <scope>NUCLEOTIDE SEQUENCE [LARGE SCALE GENOMIC DNA]</scope>
    <source>
        <strain evidence="2 3">LMG 18096</strain>
    </source>
</reference>
<name>A0ABC8QFX7_9RALS</name>
<protein>
    <submittedName>
        <fullName evidence="2">Uncharacterized protein</fullName>
    </submittedName>
</protein>
<dbReference type="EMBL" id="CATZAT010000004">
    <property type="protein sequence ID" value="CAJ0791677.1"/>
    <property type="molecule type" value="Genomic_DNA"/>
</dbReference>
<gene>
    <name evidence="2" type="ORF">LMG18096_02574</name>
</gene>
<keyword evidence="3" id="KW-1185">Reference proteome</keyword>
<evidence type="ECO:0000313" key="3">
    <source>
        <dbReference type="Proteomes" id="UP001189663"/>
    </source>
</evidence>
<sequence length="121" mass="13307">MLLACQFAMNAAPVNNAVVTRALSALEHDQRFTGEQIAELNRLLQELDERYFDLQDQADDDAEKQIEALHCFGQARAVSALLFSQDPDPVVASMEAVYEASTTTDNSVDLFDAAIQQLSGQ</sequence>
<organism evidence="2 3">
    <name type="scientific">Ralstonia holmesii</name>
    <dbReference type="NCBI Taxonomy" id="3058602"/>
    <lineage>
        <taxon>Bacteria</taxon>
        <taxon>Pseudomonadati</taxon>
        <taxon>Pseudomonadota</taxon>
        <taxon>Betaproteobacteria</taxon>
        <taxon>Burkholderiales</taxon>
        <taxon>Burkholderiaceae</taxon>
        <taxon>Ralstonia</taxon>
    </lineage>
</organism>
<dbReference type="Proteomes" id="UP001189663">
    <property type="component" value="Unassembled WGS sequence"/>
</dbReference>
<evidence type="ECO:0000256" key="1">
    <source>
        <dbReference type="SAM" id="Coils"/>
    </source>
</evidence>
<dbReference type="AlphaFoldDB" id="A0ABC8QFX7"/>
<proteinExistence type="predicted"/>